<evidence type="ECO:0000259" key="1">
    <source>
        <dbReference type="Pfam" id="PF06054"/>
    </source>
</evidence>
<name>A0A4Q7WU93_9ACTN</name>
<proteinExistence type="predicted"/>
<dbReference type="RefSeq" id="WP_130446176.1">
    <property type="nucleotide sequence ID" value="NZ_SHKR01000013.1"/>
</dbReference>
<evidence type="ECO:0000313" key="2">
    <source>
        <dbReference type="EMBL" id="RZU13977.1"/>
    </source>
</evidence>
<keyword evidence="3" id="KW-1185">Reference proteome</keyword>
<gene>
    <name evidence="2" type="ORF">EV645_4837</name>
</gene>
<protein>
    <submittedName>
        <fullName evidence="2">Competence protein CoiA-like protein</fullName>
    </submittedName>
</protein>
<organism evidence="2 3">
    <name type="scientific">Kribbella rubisoli</name>
    <dbReference type="NCBI Taxonomy" id="3075929"/>
    <lineage>
        <taxon>Bacteria</taxon>
        <taxon>Bacillati</taxon>
        <taxon>Actinomycetota</taxon>
        <taxon>Actinomycetes</taxon>
        <taxon>Propionibacteriales</taxon>
        <taxon>Kribbellaceae</taxon>
        <taxon>Kribbella</taxon>
    </lineage>
</organism>
<dbReference type="OrthoDB" id="4916564at2"/>
<comment type="caution">
    <text evidence="2">The sequence shown here is derived from an EMBL/GenBank/DDBJ whole genome shotgun (WGS) entry which is preliminary data.</text>
</comment>
<dbReference type="Proteomes" id="UP000292027">
    <property type="component" value="Unassembled WGS sequence"/>
</dbReference>
<feature type="domain" description="Competence protein CoiA nuclease-like" evidence="1">
    <location>
        <begin position="75"/>
        <end position="153"/>
    </location>
</feature>
<reference evidence="2 3" key="1">
    <citation type="journal article" date="2015" name="Stand. Genomic Sci.">
        <title>Genomic Encyclopedia of Bacterial and Archaeal Type Strains, Phase III: the genomes of soil and plant-associated and newly described type strains.</title>
        <authorList>
            <person name="Whitman W.B."/>
            <person name="Woyke T."/>
            <person name="Klenk H.P."/>
            <person name="Zhou Y."/>
            <person name="Lilburn T.G."/>
            <person name="Beck B.J."/>
            <person name="De Vos P."/>
            <person name="Vandamme P."/>
            <person name="Eisen J.A."/>
            <person name="Garrity G."/>
            <person name="Hugenholtz P."/>
            <person name="Kyrpides N.C."/>
        </authorList>
    </citation>
    <scope>NUCLEOTIDE SEQUENCE [LARGE SCALE GENOMIC DNA]</scope>
    <source>
        <strain evidence="2 3">VKM Ac-2540</strain>
    </source>
</reference>
<sequence length="418" mass="46519">MPLTARLGDKLLDATIDDLGLVGQGIVWSDVYRQRPPAVLACRACDGPMSAKMSKLGMRFFAHRRRSEYCSAAGETAIHLELKALIAARGRAQGCMVEVEAPGDGWRADVLTTRRDGQPIAWEVQRSPMAPDDVAERLARHRVSGMITVWLAKKDWQWCTGAGALIVPDKRIADEPWVVEHGVCGWRPVEDLVGYGAEWLPRQCGLTVTIDLILRDELTLELTRARDEWRMTEKLRWVPRRALEAWAASCGPMPPALPASLQLLEESCYRCGRPTAAVVGIQPLNPVTGQNYEPISAQHEGVLARICDEMIGRIKPSPALPIGVIKERYSKALGRKYMSNGCYWCDALLGNKFLYGLGARHSNLSCEDKIVGRDPRLIIGPVRVDRLRKMCRQARSIDGSATRQRFVSWVPENSDDAT</sequence>
<dbReference type="InterPro" id="IPR010330">
    <property type="entry name" value="CoiA_nuc"/>
</dbReference>
<dbReference type="Pfam" id="PF06054">
    <property type="entry name" value="CoiA_nuc"/>
    <property type="match status" value="1"/>
</dbReference>
<evidence type="ECO:0000313" key="3">
    <source>
        <dbReference type="Proteomes" id="UP000292027"/>
    </source>
</evidence>
<dbReference type="AlphaFoldDB" id="A0A4Q7WU93"/>
<dbReference type="EMBL" id="SHKR01000013">
    <property type="protein sequence ID" value="RZU13977.1"/>
    <property type="molecule type" value="Genomic_DNA"/>
</dbReference>
<accession>A0A4Q7WU93</accession>